<dbReference type="PROSITE" id="PS50088">
    <property type="entry name" value="ANK_REPEAT"/>
    <property type="match status" value="1"/>
</dbReference>
<dbReference type="GO" id="GO:0016567">
    <property type="term" value="P:protein ubiquitination"/>
    <property type="evidence" value="ECO:0007669"/>
    <property type="project" value="TreeGrafter"/>
</dbReference>
<evidence type="ECO:0000256" key="4">
    <source>
        <dbReference type="PROSITE-ProRule" id="PRU00023"/>
    </source>
</evidence>
<evidence type="ECO:0000256" key="1">
    <source>
        <dbReference type="ARBA" id="ARBA00005949"/>
    </source>
</evidence>
<dbReference type="InterPro" id="IPR051573">
    <property type="entry name" value="Ankyrin-SOCS_box_domain"/>
</dbReference>
<accession>A0AAE0G9F9</accession>
<proteinExistence type="inferred from homology"/>
<organism evidence="5 6">
    <name type="scientific">Cymbomonas tetramitiformis</name>
    <dbReference type="NCBI Taxonomy" id="36881"/>
    <lineage>
        <taxon>Eukaryota</taxon>
        <taxon>Viridiplantae</taxon>
        <taxon>Chlorophyta</taxon>
        <taxon>Pyramimonadophyceae</taxon>
        <taxon>Pyramimonadales</taxon>
        <taxon>Pyramimonadaceae</taxon>
        <taxon>Cymbomonas</taxon>
    </lineage>
</organism>
<evidence type="ECO:0000256" key="2">
    <source>
        <dbReference type="ARBA" id="ARBA00022737"/>
    </source>
</evidence>
<dbReference type="Proteomes" id="UP001190700">
    <property type="component" value="Unassembled WGS sequence"/>
</dbReference>
<dbReference type="InterPro" id="IPR036770">
    <property type="entry name" value="Ankyrin_rpt-contain_sf"/>
</dbReference>
<dbReference type="GO" id="GO:0045732">
    <property type="term" value="P:positive regulation of protein catabolic process"/>
    <property type="evidence" value="ECO:0007669"/>
    <property type="project" value="TreeGrafter"/>
</dbReference>
<dbReference type="PANTHER" id="PTHR24136:SF15">
    <property type="entry name" value="ANK_REP_REGION DOMAIN-CONTAINING PROTEIN"/>
    <property type="match status" value="1"/>
</dbReference>
<dbReference type="PANTHER" id="PTHR24136">
    <property type="entry name" value="SOWAH (DROSOPHILA) HOMOLOG"/>
    <property type="match status" value="1"/>
</dbReference>
<name>A0AAE0G9F9_9CHLO</name>
<keyword evidence="3 4" id="KW-0040">ANK repeat</keyword>
<dbReference type="Gene3D" id="1.25.40.20">
    <property type="entry name" value="Ankyrin repeat-containing domain"/>
    <property type="match status" value="1"/>
</dbReference>
<evidence type="ECO:0000256" key="3">
    <source>
        <dbReference type="ARBA" id="ARBA00023043"/>
    </source>
</evidence>
<reference evidence="5 6" key="1">
    <citation type="journal article" date="2015" name="Genome Biol. Evol.">
        <title>Comparative Genomics of a Bacterivorous Green Alga Reveals Evolutionary Causalities and Consequences of Phago-Mixotrophic Mode of Nutrition.</title>
        <authorList>
            <person name="Burns J.A."/>
            <person name="Paasch A."/>
            <person name="Narechania A."/>
            <person name="Kim E."/>
        </authorList>
    </citation>
    <scope>NUCLEOTIDE SEQUENCE [LARGE SCALE GENOMIC DNA]</scope>
    <source>
        <strain evidence="5 6">PLY_AMNH</strain>
    </source>
</reference>
<dbReference type="SUPFAM" id="SSF48403">
    <property type="entry name" value="Ankyrin repeat"/>
    <property type="match status" value="1"/>
</dbReference>
<comment type="similarity">
    <text evidence="1">Belongs to the ankyrin SOCS box (ASB) family.</text>
</comment>
<comment type="caution">
    <text evidence="5">The sequence shown here is derived from an EMBL/GenBank/DDBJ whole genome shotgun (WGS) entry which is preliminary data.</text>
</comment>
<protein>
    <recommendedName>
        <fullName evidence="7">Ankyrin repeat domain-containing protein</fullName>
    </recommendedName>
</protein>
<dbReference type="InterPro" id="IPR002110">
    <property type="entry name" value="Ankyrin_rpt"/>
</dbReference>
<dbReference type="AlphaFoldDB" id="A0AAE0G9F9"/>
<keyword evidence="6" id="KW-1185">Reference proteome</keyword>
<dbReference type="Pfam" id="PF12796">
    <property type="entry name" value="Ank_2"/>
    <property type="match status" value="1"/>
</dbReference>
<sequence>MGCFGSKEEKAFGGKQVVKEITFTGGTCVEAASQYEKPVPPVVQAAGANDCSTLTQLFAKSENPKALAESRDSSGNDALLAAAAAEAESAISLLVTGDLSQYFNVNTKNRIENTPLHLVAKKDNLALVQLLIDAKAEKFTKNSFGKKPYDQATDADVKALLKDEHSTLQFL</sequence>
<keyword evidence="2" id="KW-0677">Repeat</keyword>
<evidence type="ECO:0000313" key="6">
    <source>
        <dbReference type="Proteomes" id="UP001190700"/>
    </source>
</evidence>
<feature type="repeat" description="ANK" evidence="4">
    <location>
        <begin position="111"/>
        <end position="143"/>
    </location>
</feature>
<evidence type="ECO:0008006" key="7">
    <source>
        <dbReference type="Google" id="ProtNLM"/>
    </source>
</evidence>
<evidence type="ECO:0000313" key="5">
    <source>
        <dbReference type="EMBL" id="KAK3274120.1"/>
    </source>
</evidence>
<gene>
    <name evidence="5" type="ORF">CYMTET_17685</name>
</gene>
<dbReference type="EMBL" id="LGRX02007932">
    <property type="protein sequence ID" value="KAK3274120.1"/>
    <property type="molecule type" value="Genomic_DNA"/>
</dbReference>